<accession>D1A4H7</accession>
<feature type="compositionally biased region" description="Low complexity" evidence="6">
    <location>
        <begin position="335"/>
        <end position="345"/>
    </location>
</feature>
<feature type="active site" description="Charge relay system" evidence="5">
    <location>
        <position position="242"/>
    </location>
</feature>
<dbReference type="RefSeq" id="WP_012850996.1">
    <property type="nucleotide sequence ID" value="NC_013510.1"/>
</dbReference>
<feature type="region of interest" description="Disordered" evidence="6">
    <location>
        <begin position="387"/>
        <end position="463"/>
    </location>
</feature>
<feature type="region of interest" description="Disordered" evidence="6">
    <location>
        <begin position="321"/>
        <end position="347"/>
    </location>
</feature>
<keyword evidence="7" id="KW-0472">Membrane</keyword>
<evidence type="ECO:0000256" key="4">
    <source>
        <dbReference type="ARBA" id="ARBA00022825"/>
    </source>
</evidence>
<dbReference type="KEGG" id="tcu:Tcur_0617"/>
<feature type="active site" description="Charge relay system" evidence="5">
    <location>
        <position position="52"/>
    </location>
</feature>
<keyword evidence="7" id="KW-0812">Transmembrane</keyword>
<reference evidence="9 10" key="1">
    <citation type="journal article" date="2011" name="Stand. Genomic Sci.">
        <title>Complete genome sequence of Thermomonospora curvata type strain (B9).</title>
        <authorList>
            <person name="Chertkov O."/>
            <person name="Sikorski J."/>
            <person name="Nolan M."/>
            <person name="Lapidus A."/>
            <person name="Lucas S."/>
            <person name="Del Rio T.G."/>
            <person name="Tice H."/>
            <person name="Cheng J.F."/>
            <person name="Goodwin L."/>
            <person name="Pitluck S."/>
            <person name="Liolios K."/>
            <person name="Ivanova N."/>
            <person name="Mavromatis K."/>
            <person name="Mikhailova N."/>
            <person name="Ovchinnikova G."/>
            <person name="Pati A."/>
            <person name="Chen A."/>
            <person name="Palaniappan K."/>
            <person name="Djao O.D."/>
            <person name="Land M."/>
            <person name="Hauser L."/>
            <person name="Chang Y.J."/>
            <person name="Jeffries C.D."/>
            <person name="Brettin T."/>
            <person name="Han C."/>
            <person name="Detter J.C."/>
            <person name="Rohde M."/>
            <person name="Goker M."/>
            <person name="Woyke T."/>
            <person name="Bristow J."/>
            <person name="Eisen J.A."/>
            <person name="Markowitz V."/>
            <person name="Hugenholtz P."/>
            <person name="Klenk H.P."/>
            <person name="Kyrpides N.C."/>
        </authorList>
    </citation>
    <scope>NUCLEOTIDE SEQUENCE [LARGE SCALE GENOMIC DNA]</scope>
    <source>
        <strain evidence="10">ATCC 19995 / DSM 43183 / JCM 3096 / KCTC 9072 / NBRC 15933 / NCIMB 10081 / Henssen B9</strain>
    </source>
</reference>
<dbReference type="PRINTS" id="PR00723">
    <property type="entry name" value="SUBTILISIN"/>
</dbReference>
<dbReference type="STRING" id="471852.Tcur_0617"/>
<dbReference type="SUPFAM" id="SSF52743">
    <property type="entry name" value="Subtilisin-like"/>
    <property type="match status" value="1"/>
</dbReference>
<organism evidence="9 10">
    <name type="scientific">Thermomonospora curvata (strain ATCC 19995 / DSM 43183 / JCM 3096 / KCTC 9072 / NBRC 15933 / NCIMB 10081 / Henssen B9)</name>
    <dbReference type="NCBI Taxonomy" id="471852"/>
    <lineage>
        <taxon>Bacteria</taxon>
        <taxon>Bacillati</taxon>
        <taxon>Actinomycetota</taxon>
        <taxon>Actinomycetes</taxon>
        <taxon>Streptosporangiales</taxon>
        <taxon>Thermomonosporaceae</taxon>
        <taxon>Thermomonospora</taxon>
    </lineage>
</organism>
<dbReference type="HOGENOM" id="CLU_011263_13_2_11"/>
<dbReference type="InterPro" id="IPR036852">
    <property type="entry name" value="Peptidase_S8/S53_dom_sf"/>
</dbReference>
<evidence type="ECO:0000256" key="2">
    <source>
        <dbReference type="ARBA" id="ARBA00022670"/>
    </source>
</evidence>
<dbReference type="InterPro" id="IPR050131">
    <property type="entry name" value="Peptidase_S8_subtilisin-like"/>
</dbReference>
<dbReference type="Proteomes" id="UP000001918">
    <property type="component" value="Chromosome"/>
</dbReference>
<keyword evidence="10" id="KW-1185">Reference proteome</keyword>
<dbReference type="InterPro" id="IPR023827">
    <property type="entry name" value="Peptidase_S8_Asp-AS"/>
</dbReference>
<keyword evidence="4 5" id="KW-0720">Serine protease</keyword>
<dbReference type="Pfam" id="PF00082">
    <property type="entry name" value="Peptidase_S8"/>
    <property type="match status" value="1"/>
</dbReference>
<evidence type="ECO:0000256" key="6">
    <source>
        <dbReference type="SAM" id="MobiDB-lite"/>
    </source>
</evidence>
<comment type="similarity">
    <text evidence="1 5">Belongs to the peptidase S8 family.</text>
</comment>
<dbReference type="InterPro" id="IPR015500">
    <property type="entry name" value="Peptidase_S8_subtilisin-rel"/>
</dbReference>
<proteinExistence type="inferred from homology"/>
<keyword evidence="3 5" id="KW-0378">Hydrolase</keyword>
<protein>
    <submittedName>
        <fullName evidence="9">Peptidase S8 and S53 subtilisin kexin sedolisin</fullName>
    </submittedName>
</protein>
<dbReference type="Gene3D" id="3.40.50.200">
    <property type="entry name" value="Peptidase S8/S53 domain"/>
    <property type="match status" value="1"/>
</dbReference>
<evidence type="ECO:0000256" key="5">
    <source>
        <dbReference type="PROSITE-ProRule" id="PRU01240"/>
    </source>
</evidence>
<feature type="compositionally biased region" description="Pro residues" evidence="6">
    <location>
        <begin position="391"/>
        <end position="463"/>
    </location>
</feature>
<sequence>MAVLMVVGAALPGTAATAARHLPQQWWFDAWFIDTKLWKYSKGQGVTVAVLDSGVQADIPELSGAVLPGADFQYGTGDGRTDQDTFETNGHGTGIATLIASRGGTSGFLGIAPEAKILPVVTQSGPAYTKGIRFAADQGAKVINLSQALSGPCPADLQEAVRYAIERDVVIVAGAGNDGDGINSSMYPANCKGVLAVGAADSQGVLWEKTQRQSYVDLAAPGVAAAAVLRDGRLKEYISGTSISAALTSGAIALVRSRYPNLSNREVVRRVVASARDIGEPGKDDRSGHGLFRPYRIFEGLLPKNPPNPVFEEYDKWLATQPKSAREPETDSKESGPSPAGAPSSGDDEVAWPAIVAAALLVGGALTVSAVIYGRVNRRRTAMAVPYGRYGPPPGPPGMGPPPGQYPTGGPPPSMGAPMPPQQYPGAPPPGGGPHFLPPAPPQGGGGPQPPQGPPQPPPPPQG</sequence>
<gene>
    <name evidence="9" type="ordered locus">Tcur_0617</name>
</gene>
<feature type="domain" description="Peptidase S8/S53" evidence="8">
    <location>
        <begin position="43"/>
        <end position="290"/>
    </location>
</feature>
<evidence type="ECO:0000256" key="3">
    <source>
        <dbReference type="ARBA" id="ARBA00022801"/>
    </source>
</evidence>
<keyword evidence="7" id="KW-1133">Transmembrane helix</keyword>
<evidence type="ECO:0000313" key="10">
    <source>
        <dbReference type="Proteomes" id="UP000001918"/>
    </source>
</evidence>
<evidence type="ECO:0000259" key="8">
    <source>
        <dbReference type="Pfam" id="PF00082"/>
    </source>
</evidence>
<feature type="compositionally biased region" description="Basic and acidic residues" evidence="6">
    <location>
        <begin position="324"/>
        <end position="334"/>
    </location>
</feature>
<dbReference type="eggNOG" id="COG1404">
    <property type="taxonomic scope" value="Bacteria"/>
</dbReference>
<dbReference type="AlphaFoldDB" id="D1A4H7"/>
<dbReference type="InterPro" id="IPR000209">
    <property type="entry name" value="Peptidase_S8/S53_dom"/>
</dbReference>
<dbReference type="GO" id="GO:0004252">
    <property type="term" value="F:serine-type endopeptidase activity"/>
    <property type="evidence" value="ECO:0007669"/>
    <property type="project" value="UniProtKB-UniRule"/>
</dbReference>
<dbReference type="EMBL" id="CP001738">
    <property type="protein sequence ID" value="ACY96212.1"/>
    <property type="molecule type" value="Genomic_DNA"/>
</dbReference>
<evidence type="ECO:0000313" key="9">
    <source>
        <dbReference type="EMBL" id="ACY96212.1"/>
    </source>
</evidence>
<evidence type="ECO:0000256" key="1">
    <source>
        <dbReference type="ARBA" id="ARBA00011073"/>
    </source>
</evidence>
<dbReference type="PANTHER" id="PTHR43806">
    <property type="entry name" value="PEPTIDASE S8"/>
    <property type="match status" value="1"/>
</dbReference>
<name>D1A4H7_THECD</name>
<dbReference type="PANTHER" id="PTHR43806:SF11">
    <property type="entry name" value="CEREVISIN-RELATED"/>
    <property type="match status" value="1"/>
</dbReference>
<evidence type="ECO:0000256" key="7">
    <source>
        <dbReference type="SAM" id="Phobius"/>
    </source>
</evidence>
<dbReference type="GO" id="GO:0006508">
    <property type="term" value="P:proteolysis"/>
    <property type="evidence" value="ECO:0007669"/>
    <property type="project" value="UniProtKB-KW"/>
</dbReference>
<feature type="active site" description="Charge relay system" evidence="5">
    <location>
        <position position="91"/>
    </location>
</feature>
<dbReference type="PROSITE" id="PS00136">
    <property type="entry name" value="SUBTILASE_ASP"/>
    <property type="match status" value="1"/>
</dbReference>
<keyword evidence="2 5" id="KW-0645">Protease</keyword>
<dbReference type="PROSITE" id="PS51892">
    <property type="entry name" value="SUBTILASE"/>
    <property type="match status" value="1"/>
</dbReference>
<feature type="transmembrane region" description="Helical" evidence="7">
    <location>
        <begin position="350"/>
        <end position="373"/>
    </location>
</feature>